<dbReference type="EMBL" id="SDHW01000003">
    <property type="protein sequence ID" value="RXK59750.1"/>
    <property type="molecule type" value="Genomic_DNA"/>
</dbReference>
<comment type="subcellular location">
    <subcellularLocation>
        <location evidence="1 10">Cell outer membrane</location>
        <topology evidence="1 10">Multi-pass membrane protein</topology>
    </subcellularLocation>
</comment>
<evidence type="ECO:0000256" key="7">
    <source>
        <dbReference type="ARBA" id="ARBA00023136"/>
    </source>
</evidence>
<evidence type="ECO:0000256" key="3">
    <source>
        <dbReference type="ARBA" id="ARBA00022452"/>
    </source>
</evidence>
<feature type="domain" description="TonB-dependent receptor-like beta-barrel" evidence="13">
    <location>
        <begin position="271"/>
        <end position="730"/>
    </location>
</feature>
<dbReference type="Proteomes" id="UP000290204">
    <property type="component" value="Unassembled WGS sequence"/>
</dbReference>
<dbReference type="GO" id="GO:0044718">
    <property type="term" value="P:siderophore transmembrane transport"/>
    <property type="evidence" value="ECO:0007669"/>
    <property type="project" value="TreeGrafter"/>
</dbReference>
<dbReference type="Pfam" id="PF07715">
    <property type="entry name" value="Plug"/>
    <property type="match status" value="1"/>
</dbReference>
<proteinExistence type="inferred from homology"/>
<evidence type="ECO:0000313" key="16">
    <source>
        <dbReference type="Proteomes" id="UP000290204"/>
    </source>
</evidence>
<dbReference type="InterPro" id="IPR010917">
    <property type="entry name" value="TonB_rcpt_CS"/>
</dbReference>
<keyword evidence="2 10" id="KW-0813">Transport</keyword>
<name>A0A4Q1CHK8_9BACT</name>
<evidence type="ECO:0000259" key="14">
    <source>
        <dbReference type="Pfam" id="PF07715"/>
    </source>
</evidence>
<dbReference type="PANTHER" id="PTHR30069:SF29">
    <property type="entry name" value="HEMOGLOBIN AND HEMOGLOBIN-HAPTOGLOBIN-BINDING PROTEIN 1-RELATED"/>
    <property type="match status" value="1"/>
</dbReference>
<feature type="domain" description="TonB-dependent receptor plug" evidence="14">
    <location>
        <begin position="45"/>
        <end position="152"/>
    </location>
</feature>
<reference evidence="15 16" key="1">
    <citation type="submission" date="2019-01" db="EMBL/GenBank/DDBJ databases">
        <title>Lacibacter sp. strain TTM-7.</title>
        <authorList>
            <person name="Chen W.-M."/>
        </authorList>
    </citation>
    <scope>NUCLEOTIDE SEQUENCE [LARGE SCALE GENOMIC DNA]</scope>
    <source>
        <strain evidence="15 16">TTM-7</strain>
    </source>
</reference>
<evidence type="ECO:0000256" key="10">
    <source>
        <dbReference type="PROSITE-ProRule" id="PRU01360"/>
    </source>
</evidence>
<evidence type="ECO:0000256" key="5">
    <source>
        <dbReference type="ARBA" id="ARBA00022729"/>
    </source>
</evidence>
<evidence type="ECO:0000256" key="4">
    <source>
        <dbReference type="ARBA" id="ARBA00022692"/>
    </source>
</evidence>
<organism evidence="15 16">
    <name type="scientific">Lacibacter luteus</name>
    <dbReference type="NCBI Taxonomy" id="2508719"/>
    <lineage>
        <taxon>Bacteria</taxon>
        <taxon>Pseudomonadati</taxon>
        <taxon>Bacteroidota</taxon>
        <taxon>Chitinophagia</taxon>
        <taxon>Chitinophagales</taxon>
        <taxon>Chitinophagaceae</taxon>
        <taxon>Lacibacter</taxon>
    </lineage>
</organism>
<feature type="chain" id="PRO_5020789593" evidence="12">
    <location>
        <begin position="20"/>
        <end position="757"/>
    </location>
</feature>
<comment type="similarity">
    <text evidence="10 11">Belongs to the TonB-dependent receptor family.</text>
</comment>
<dbReference type="Gene3D" id="2.170.130.10">
    <property type="entry name" value="TonB-dependent receptor, plug domain"/>
    <property type="match status" value="1"/>
</dbReference>
<dbReference type="GO" id="GO:0009279">
    <property type="term" value="C:cell outer membrane"/>
    <property type="evidence" value="ECO:0007669"/>
    <property type="project" value="UniProtKB-SubCell"/>
</dbReference>
<keyword evidence="9 10" id="KW-0998">Cell outer membrane</keyword>
<dbReference type="OrthoDB" id="9764669at2"/>
<evidence type="ECO:0000256" key="9">
    <source>
        <dbReference type="ARBA" id="ARBA00023237"/>
    </source>
</evidence>
<dbReference type="Gene3D" id="2.40.170.20">
    <property type="entry name" value="TonB-dependent receptor, beta-barrel domain"/>
    <property type="match status" value="1"/>
</dbReference>
<accession>A0A4Q1CHK8</accession>
<comment type="caution">
    <text evidence="15">The sequence shown here is derived from an EMBL/GenBank/DDBJ whole genome shotgun (WGS) entry which is preliminary data.</text>
</comment>
<evidence type="ECO:0000259" key="13">
    <source>
        <dbReference type="Pfam" id="PF00593"/>
    </source>
</evidence>
<dbReference type="Pfam" id="PF00593">
    <property type="entry name" value="TonB_dep_Rec_b-barrel"/>
    <property type="match status" value="1"/>
</dbReference>
<keyword evidence="7 10" id="KW-0472">Membrane</keyword>
<evidence type="ECO:0000313" key="15">
    <source>
        <dbReference type="EMBL" id="RXK59750.1"/>
    </source>
</evidence>
<dbReference type="PANTHER" id="PTHR30069">
    <property type="entry name" value="TONB-DEPENDENT OUTER MEMBRANE RECEPTOR"/>
    <property type="match status" value="1"/>
</dbReference>
<keyword evidence="6 11" id="KW-0798">TonB box</keyword>
<evidence type="ECO:0000256" key="11">
    <source>
        <dbReference type="RuleBase" id="RU003357"/>
    </source>
</evidence>
<protein>
    <submittedName>
        <fullName evidence="15">TonB-dependent receptor</fullName>
    </submittedName>
</protein>
<dbReference type="InterPro" id="IPR037066">
    <property type="entry name" value="Plug_dom_sf"/>
</dbReference>
<dbReference type="InterPro" id="IPR039426">
    <property type="entry name" value="TonB-dep_rcpt-like"/>
</dbReference>
<keyword evidence="3 10" id="KW-1134">Transmembrane beta strand</keyword>
<dbReference type="AlphaFoldDB" id="A0A4Q1CHK8"/>
<dbReference type="PROSITE" id="PS01156">
    <property type="entry name" value="TONB_DEPENDENT_REC_2"/>
    <property type="match status" value="1"/>
</dbReference>
<dbReference type="SUPFAM" id="SSF56935">
    <property type="entry name" value="Porins"/>
    <property type="match status" value="1"/>
</dbReference>
<evidence type="ECO:0000256" key="8">
    <source>
        <dbReference type="ARBA" id="ARBA00023170"/>
    </source>
</evidence>
<evidence type="ECO:0000256" key="1">
    <source>
        <dbReference type="ARBA" id="ARBA00004571"/>
    </source>
</evidence>
<evidence type="ECO:0000256" key="2">
    <source>
        <dbReference type="ARBA" id="ARBA00022448"/>
    </source>
</evidence>
<keyword evidence="16" id="KW-1185">Reference proteome</keyword>
<gene>
    <name evidence="15" type="ORF">ESA94_11875</name>
</gene>
<dbReference type="InterPro" id="IPR012910">
    <property type="entry name" value="Plug_dom"/>
</dbReference>
<keyword evidence="8 15" id="KW-0675">Receptor</keyword>
<evidence type="ECO:0000256" key="12">
    <source>
        <dbReference type="SAM" id="SignalP"/>
    </source>
</evidence>
<keyword evidence="4 10" id="KW-0812">Transmembrane</keyword>
<dbReference type="GO" id="GO:0015344">
    <property type="term" value="F:siderophore uptake transmembrane transporter activity"/>
    <property type="evidence" value="ECO:0007669"/>
    <property type="project" value="TreeGrafter"/>
</dbReference>
<keyword evidence="5 12" id="KW-0732">Signal</keyword>
<sequence>MRKITIAFLASVAGLWANAQETVSDSASKELSEVVISASKFPEKKLNVSQRIDVISSKYISRVNAQNTGDLLINTGNVFVQKSQQGGSSPVIRGFEASRVLLVVDGVRMNNLIYRAGHLQNAITVDQNMLSSMEVLYGPASTIYGSDALGGVVHFRTKDPVLSSNSNTLVKGSGFARYSSANNEKTVHEDINLGWKKFAWLQSYTYSDFGDMRMGKNYPSDYPTFGRRDSFMTRINGIDTVVKNPDPQVQKFSGYKQWDMLQKLLFKQSENVSHTLNVQYSNTTNVPRYDRLQDKRNGTLRYAEWYYGPQERLLTAYELSIAKAGWFDNINLNLNYQDIEESRYTRDYRRYDRLDGRVEKVKVAGFVLDTRKIWGGNELTVGIDGQYNTLKSTASRVNINTGASTKLDTRYPNGKNSQLNAGLFAQHVYKFKNKKLVLNDGLRLQTIRLQSTITDNSFLNLPFTEIEQNNTTVTGNVGLVYLPAAGTKLSVNLASGFRAPNVDDLAKIFESSTAARQVVVPNANIKPERTYNIDLGISQNIGKLIRIEATAFYTWFRNALVKAPYRLNGQDSIVYNGVLSQVLANTNANKAYLFGVSGAVYANFATHFTFSSQINFTEGRFQTDATKNSSVYEKQANGTYALVSKKVSSKPLDHIPPAFGKTSISYQNKNFFAEAFALYNGWKKLDDYNADGEDNAQYATADGMPGWATFNLRTSYSFKPVTLQFTVENIFDRNYRYFASGFSAPGRNFIIAARVEF</sequence>
<dbReference type="RefSeq" id="WP_129131124.1">
    <property type="nucleotide sequence ID" value="NZ_SDHW01000003.1"/>
</dbReference>
<dbReference type="PROSITE" id="PS52016">
    <property type="entry name" value="TONB_DEPENDENT_REC_3"/>
    <property type="match status" value="1"/>
</dbReference>
<evidence type="ECO:0000256" key="6">
    <source>
        <dbReference type="ARBA" id="ARBA00023077"/>
    </source>
</evidence>
<dbReference type="InterPro" id="IPR036942">
    <property type="entry name" value="Beta-barrel_TonB_sf"/>
</dbReference>
<feature type="signal peptide" evidence="12">
    <location>
        <begin position="1"/>
        <end position="19"/>
    </location>
</feature>
<dbReference type="InterPro" id="IPR000531">
    <property type="entry name" value="Beta-barrel_TonB"/>
</dbReference>